<feature type="region of interest" description="Disordered" evidence="1">
    <location>
        <begin position="52"/>
        <end position="78"/>
    </location>
</feature>
<evidence type="ECO:0000313" key="3">
    <source>
        <dbReference type="Proteomes" id="UP001595075"/>
    </source>
</evidence>
<proteinExistence type="predicted"/>
<comment type="caution">
    <text evidence="2">The sequence shown here is derived from an EMBL/GenBank/DDBJ whole genome shotgun (WGS) entry which is preliminary data.</text>
</comment>
<gene>
    <name evidence="2" type="ORF">VTL71DRAFT_2339</name>
</gene>
<dbReference type="EMBL" id="JAZHXI010000011">
    <property type="protein sequence ID" value="KAL2066268.1"/>
    <property type="molecule type" value="Genomic_DNA"/>
</dbReference>
<accession>A0ABR4C8L2</accession>
<evidence type="ECO:0000256" key="1">
    <source>
        <dbReference type="SAM" id="MobiDB-lite"/>
    </source>
</evidence>
<dbReference type="Proteomes" id="UP001595075">
    <property type="component" value="Unassembled WGS sequence"/>
</dbReference>
<name>A0ABR4C8L2_9HELO</name>
<keyword evidence="3" id="KW-1185">Reference proteome</keyword>
<protein>
    <submittedName>
        <fullName evidence="2">Uncharacterized protein</fullName>
    </submittedName>
</protein>
<evidence type="ECO:0000313" key="2">
    <source>
        <dbReference type="EMBL" id="KAL2066268.1"/>
    </source>
</evidence>
<reference evidence="2 3" key="1">
    <citation type="journal article" date="2024" name="Commun. Biol.">
        <title>Comparative genomic analysis of thermophilic fungi reveals convergent evolutionary adaptations and gene losses.</title>
        <authorList>
            <person name="Steindorff A.S."/>
            <person name="Aguilar-Pontes M.V."/>
            <person name="Robinson A.J."/>
            <person name="Andreopoulos B."/>
            <person name="LaButti K."/>
            <person name="Kuo A."/>
            <person name="Mondo S."/>
            <person name="Riley R."/>
            <person name="Otillar R."/>
            <person name="Haridas S."/>
            <person name="Lipzen A."/>
            <person name="Grimwood J."/>
            <person name="Schmutz J."/>
            <person name="Clum A."/>
            <person name="Reid I.D."/>
            <person name="Moisan M.C."/>
            <person name="Butler G."/>
            <person name="Nguyen T.T.M."/>
            <person name="Dewar K."/>
            <person name="Conant G."/>
            <person name="Drula E."/>
            <person name="Henrissat B."/>
            <person name="Hansel C."/>
            <person name="Singer S."/>
            <person name="Hutchinson M.I."/>
            <person name="de Vries R.P."/>
            <person name="Natvig D.O."/>
            <person name="Powell A.J."/>
            <person name="Tsang A."/>
            <person name="Grigoriev I.V."/>
        </authorList>
    </citation>
    <scope>NUCLEOTIDE SEQUENCE [LARGE SCALE GENOMIC DNA]</scope>
    <source>
        <strain evidence="2 3">CBS 494.80</strain>
    </source>
</reference>
<sequence length="140" mass="15928">MSQLEIYHTAKLVRAKLLNEASFKDHNLFRLVGHANLYDKLVVAYSNCTPKDEPSIDTHGKNAAACHRHHSTSSSSTNWIEINEQNLPRISKPAIKREGWHLQEGLPSYQDEKDRDVGCKLLDEFMAVSIREVEIADDND</sequence>
<organism evidence="2 3">
    <name type="scientific">Oculimacula yallundae</name>
    <dbReference type="NCBI Taxonomy" id="86028"/>
    <lineage>
        <taxon>Eukaryota</taxon>
        <taxon>Fungi</taxon>
        <taxon>Dikarya</taxon>
        <taxon>Ascomycota</taxon>
        <taxon>Pezizomycotina</taxon>
        <taxon>Leotiomycetes</taxon>
        <taxon>Helotiales</taxon>
        <taxon>Ploettnerulaceae</taxon>
        <taxon>Oculimacula</taxon>
    </lineage>
</organism>